<dbReference type="Proteomes" id="UP000310597">
    <property type="component" value="Unassembled WGS sequence"/>
</dbReference>
<evidence type="ECO:0000259" key="1">
    <source>
        <dbReference type="Pfam" id="PF05171"/>
    </source>
</evidence>
<sequence>MKGEPMTRLSPEDIRKARALDRRLHARDLAVQLGLAEAEICAALVGFGATRIAASPDLLMPRLTAFGPLMALTRNDACVIEKVGVYDDYRPGPHAALVVNEEIDLRIFPAQWVHAFALEEETEKGVKRSLQVFDAAGDAVHKVHLRPGSDVGQWQPLLDDLRLADQGAVLALAPRQPPEVAKTNPARLEDLRSGWAALEDTHQFLRLCAKLKMNRLGAYRLAGAPFVRRLAPGSVERLLYRAAEIEVPIMIFVGNRGCIEIHTGPVGRVGDAGPWITLFDHGFDLHLRMDEIAEIYAVVKNTARGPAHSVEFFDARGLLIAQIFGVLRAGAQAVAEWNTLVAEMPDAPLREAAE</sequence>
<dbReference type="InterPro" id="IPR053733">
    <property type="entry name" value="Heme_Transport_Util_sf"/>
</dbReference>
<proteinExistence type="predicted"/>
<evidence type="ECO:0000313" key="2">
    <source>
        <dbReference type="EMBL" id="TKD26268.1"/>
    </source>
</evidence>
<accession>A0A4U1K2L6</accession>
<dbReference type="AlphaFoldDB" id="A0A4U1K2L6"/>
<comment type="caution">
    <text evidence="2">The sequence shown here is derived from an EMBL/GenBank/DDBJ whole genome shotgun (WGS) entry which is preliminary data.</text>
</comment>
<dbReference type="CDD" id="cd16830">
    <property type="entry name" value="HemS-like_N"/>
    <property type="match status" value="1"/>
</dbReference>
<dbReference type="OrthoDB" id="316630at2"/>
<protein>
    <submittedName>
        <fullName evidence="2">Hemin-degrading factor</fullName>
    </submittedName>
</protein>
<dbReference type="InterPro" id="IPR007845">
    <property type="entry name" value="HemS/ChuX_dom"/>
</dbReference>
<name>A0A4U1K2L6_RHOCA</name>
<dbReference type="Gene3D" id="3.40.1570.10">
    <property type="entry name" value="HemS/ChuS/ChuX like domains"/>
    <property type="match status" value="2"/>
</dbReference>
<feature type="domain" description="Haemin-degrading HemS/ChuX" evidence="1">
    <location>
        <begin position="35"/>
        <end position="161"/>
    </location>
</feature>
<organism evidence="2 3">
    <name type="scientific">Rhodobacter capsulatus</name>
    <name type="common">Rhodopseudomonas capsulata</name>
    <dbReference type="NCBI Taxonomy" id="1061"/>
    <lineage>
        <taxon>Bacteria</taxon>
        <taxon>Pseudomonadati</taxon>
        <taxon>Pseudomonadota</taxon>
        <taxon>Alphaproteobacteria</taxon>
        <taxon>Rhodobacterales</taxon>
        <taxon>Rhodobacter group</taxon>
        <taxon>Rhodobacter</taxon>
    </lineage>
</organism>
<dbReference type="Pfam" id="PF05171">
    <property type="entry name" value="HemS"/>
    <property type="match status" value="2"/>
</dbReference>
<dbReference type="GO" id="GO:0006826">
    <property type="term" value="P:iron ion transport"/>
    <property type="evidence" value="ECO:0007669"/>
    <property type="project" value="InterPro"/>
</dbReference>
<dbReference type="SUPFAM" id="SSF144064">
    <property type="entry name" value="Heme iron utilization protein-like"/>
    <property type="match status" value="1"/>
</dbReference>
<feature type="domain" description="Haemin-degrading HemS/ChuX" evidence="1">
    <location>
        <begin position="212"/>
        <end position="343"/>
    </location>
</feature>
<dbReference type="EMBL" id="SWJZ01000008">
    <property type="protein sequence ID" value="TKD26268.1"/>
    <property type="molecule type" value="Genomic_DNA"/>
</dbReference>
<dbReference type="CDD" id="cd16831">
    <property type="entry name" value="HemS-like_C"/>
    <property type="match status" value="1"/>
</dbReference>
<evidence type="ECO:0000313" key="3">
    <source>
        <dbReference type="Proteomes" id="UP000310597"/>
    </source>
</evidence>
<gene>
    <name evidence="2" type="ORF">FBT96_02485</name>
</gene>
<reference evidence="2 3" key="1">
    <citation type="submission" date="2019-04" db="EMBL/GenBank/DDBJ databases">
        <title>Draft Whole-Genome sequence of the purple photosynthetic bacterium Rhodobacter capsulatus SP108 with an indigenous class A beta-lactamase.</title>
        <authorList>
            <person name="Robertson S."/>
            <person name="Meyer T.E."/>
            <person name="Kyndt J.A."/>
        </authorList>
    </citation>
    <scope>NUCLEOTIDE SEQUENCE [LARGE SCALE GENOMIC DNA]</scope>
    <source>
        <strain evidence="2 3">SP108</strain>
    </source>
</reference>